<comment type="caution">
    <text evidence="17">The sequence shown here is derived from an EMBL/GenBank/DDBJ whole genome shotgun (WGS) entry which is preliminary data.</text>
</comment>
<dbReference type="Proteomes" id="UP000623129">
    <property type="component" value="Unassembled WGS sequence"/>
</dbReference>
<organism evidence="17 18">
    <name type="scientific">Carex littledalei</name>
    <dbReference type="NCBI Taxonomy" id="544730"/>
    <lineage>
        <taxon>Eukaryota</taxon>
        <taxon>Viridiplantae</taxon>
        <taxon>Streptophyta</taxon>
        <taxon>Embryophyta</taxon>
        <taxon>Tracheophyta</taxon>
        <taxon>Spermatophyta</taxon>
        <taxon>Magnoliopsida</taxon>
        <taxon>Liliopsida</taxon>
        <taxon>Poales</taxon>
        <taxon>Cyperaceae</taxon>
        <taxon>Cyperoideae</taxon>
        <taxon>Cariceae</taxon>
        <taxon>Carex</taxon>
        <taxon>Carex subgen. Euthyceras</taxon>
    </lineage>
</organism>
<accession>A0A833RU79</accession>
<dbReference type="EMBL" id="SWLB01000002">
    <property type="protein sequence ID" value="KAF3340808.1"/>
    <property type="molecule type" value="Genomic_DNA"/>
</dbReference>
<dbReference type="FunFam" id="3.30.200.20:FF:000178">
    <property type="entry name" value="serine/threonine-protein kinase PBS1-like"/>
    <property type="match status" value="1"/>
</dbReference>
<dbReference type="SUPFAM" id="SSF56112">
    <property type="entry name" value="Protein kinase-like (PK-like)"/>
    <property type="match status" value="1"/>
</dbReference>
<dbReference type="InterPro" id="IPR011009">
    <property type="entry name" value="Kinase-like_dom_sf"/>
</dbReference>
<keyword evidence="9 14" id="KW-0067">ATP-binding</keyword>
<keyword evidence="8 17" id="KW-0418">Kinase</keyword>
<evidence type="ECO:0000256" key="12">
    <source>
        <dbReference type="ARBA" id="ARBA00047899"/>
    </source>
</evidence>
<dbReference type="GO" id="GO:0004674">
    <property type="term" value="F:protein serine/threonine kinase activity"/>
    <property type="evidence" value="ECO:0007669"/>
    <property type="project" value="UniProtKB-KW"/>
</dbReference>
<dbReference type="EC" id="2.7.11.1" evidence="2"/>
<dbReference type="AlphaFoldDB" id="A0A833RU79"/>
<evidence type="ECO:0000256" key="2">
    <source>
        <dbReference type="ARBA" id="ARBA00012513"/>
    </source>
</evidence>
<evidence type="ECO:0000256" key="13">
    <source>
        <dbReference type="ARBA" id="ARBA00048679"/>
    </source>
</evidence>
<dbReference type="Gene3D" id="1.10.510.10">
    <property type="entry name" value="Transferase(Phosphotransferase) domain 1"/>
    <property type="match status" value="1"/>
</dbReference>
<dbReference type="Gene3D" id="3.30.200.20">
    <property type="entry name" value="Phosphorylase Kinase, domain 1"/>
    <property type="match status" value="1"/>
</dbReference>
<dbReference type="GO" id="GO:0005524">
    <property type="term" value="F:ATP binding"/>
    <property type="evidence" value="ECO:0007669"/>
    <property type="project" value="UniProtKB-UniRule"/>
</dbReference>
<dbReference type="SMART" id="SM00220">
    <property type="entry name" value="S_TKc"/>
    <property type="match status" value="1"/>
</dbReference>
<evidence type="ECO:0000256" key="10">
    <source>
        <dbReference type="ARBA" id="ARBA00022989"/>
    </source>
</evidence>
<keyword evidence="6" id="KW-0732">Signal</keyword>
<dbReference type="PROSITE" id="PS00108">
    <property type="entry name" value="PROTEIN_KINASE_ST"/>
    <property type="match status" value="1"/>
</dbReference>
<keyword evidence="5" id="KW-0812">Transmembrane</keyword>
<dbReference type="OrthoDB" id="2418081at2759"/>
<dbReference type="InterPro" id="IPR017441">
    <property type="entry name" value="Protein_kinase_ATP_BS"/>
</dbReference>
<dbReference type="PROSITE" id="PS00107">
    <property type="entry name" value="PROTEIN_KINASE_ATP"/>
    <property type="match status" value="1"/>
</dbReference>
<evidence type="ECO:0000256" key="11">
    <source>
        <dbReference type="ARBA" id="ARBA00023136"/>
    </source>
</evidence>
<keyword evidence="18" id="KW-1185">Reference proteome</keyword>
<dbReference type="GO" id="GO:0016020">
    <property type="term" value="C:membrane"/>
    <property type="evidence" value="ECO:0007669"/>
    <property type="project" value="UniProtKB-SubCell"/>
</dbReference>
<feature type="binding site" evidence="14">
    <location>
        <position position="79"/>
    </location>
    <ligand>
        <name>ATP</name>
        <dbReference type="ChEBI" id="CHEBI:30616"/>
    </ligand>
</feature>
<comment type="catalytic activity">
    <reaction evidence="12">
        <text>L-threonyl-[protein] + ATP = O-phospho-L-threonyl-[protein] + ADP + H(+)</text>
        <dbReference type="Rhea" id="RHEA:46608"/>
        <dbReference type="Rhea" id="RHEA-COMP:11060"/>
        <dbReference type="Rhea" id="RHEA-COMP:11605"/>
        <dbReference type="ChEBI" id="CHEBI:15378"/>
        <dbReference type="ChEBI" id="CHEBI:30013"/>
        <dbReference type="ChEBI" id="CHEBI:30616"/>
        <dbReference type="ChEBI" id="CHEBI:61977"/>
        <dbReference type="ChEBI" id="CHEBI:456216"/>
        <dbReference type="EC" id="2.7.11.1"/>
    </reaction>
</comment>
<evidence type="ECO:0000313" key="18">
    <source>
        <dbReference type="Proteomes" id="UP000623129"/>
    </source>
</evidence>
<sequence>MDACLALSLSRRIYAQNTRHQETLRDDQYNVLEMAGLPTRFTIKELETATENFQTPIGEGGSGAVFKGTLEDGSIVAVKRIKGHASGEAEFRTEITIIASLQHISLVRLLGYCLTTRGDRYLIYPFFENGSLDAWIFKGEEKRVHLTWMHRYRIASDVAKALAYFHHECHHRILHLDIKPANILLDSRFRALISDFGISKSIGKDESSVMTRARGTVGYLPPEMLVPNAISTKSDVYSYGMVLFELVGGQRNFTTVVDSETQQIHTSYFPKIAKEKMMEGKKHSL</sequence>
<keyword evidence="3 15" id="KW-0723">Serine/threonine-protein kinase</keyword>
<dbReference type="Pfam" id="PF00069">
    <property type="entry name" value="Pkinase"/>
    <property type="match status" value="1"/>
</dbReference>
<evidence type="ECO:0000256" key="8">
    <source>
        <dbReference type="ARBA" id="ARBA00022777"/>
    </source>
</evidence>
<evidence type="ECO:0000313" key="17">
    <source>
        <dbReference type="EMBL" id="KAF3340808.1"/>
    </source>
</evidence>
<protein>
    <recommendedName>
        <fullName evidence="2">non-specific serine/threonine protein kinase</fullName>
        <ecNumber evidence="2">2.7.11.1</ecNumber>
    </recommendedName>
</protein>
<dbReference type="PROSITE" id="PS50011">
    <property type="entry name" value="PROTEIN_KINASE_DOM"/>
    <property type="match status" value="1"/>
</dbReference>
<dbReference type="InterPro" id="IPR008271">
    <property type="entry name" value="Ser/Thr_kinase_AS"/>
</dbReference>
<proteinExistence type="inferred from homology"/>
<dbReference type="PANTHER" id="PTHR47974">
    <property type="entry name" value="OS07G0415500 PROTEIN"/>
    <property type="match status" value="1"/>
</dbReference>
<keyword evidence="4" id="KW-0808">Transferase</keyword>
<dbReference type="InterPro" id="IPR000719">
    <property type="entry name" value="Prot_kinase_dom"/>
</dbReference>
<comment type="similarity">
    <text evidence="15">Belongs to the protein kinase superfamily.</text>
</comment>
<evidence type="ECO:0000259" key="16">
    <source>
        <dbReference type="PROSITE" id="PS50011"/>
    </source>
</evidence>
<dbReference type="PANTHER" id="PTHR47974:SF9">
    <property type="entry name" value="RECEPTOR-LIKE SERINE_THREONINE-PROTEIN KINASE"/>
    <property type="match status" value="1"/>
</dbReference>
<evidence type="ECO:0000256" key="7">
    <source>
        <dbReference type="ARBA" id="ARBA00022741"/>
    </source>
</evidence>
<keyword evidence="7 14" id="KW-0547">Nucleotide-binding</keyword>
<keyword evidence="10" id="KW-1133">Transmembrane helix</keyword>
<evidence type="ECO:0000256" key="3">
    <source>
        <dbReference type="ARBA" id="ARBA00022527"/>
    </source>
</evidence>
<reference evidence="17" key="1">
    <citation type="submission" date="2020-01" db="EMBL/GenBank/DDBJ databases">
        <title>Genome sequence of Kobresia littledalei, the first chromosome-level genome in the family Cyperaceae.</title>
        <authorList>
            <person name="Qu G."/>
        </authorList>
    </citation>
    <scope>NUCLEOTIDE SEQUENCE</scope>
    <source>
        <strain evidence="17">C.B.Clarke</strain>
        <tissue evidence="17">Leaf</tissue>
    </source>
</reference>
<gene>
    <name evidence="17" type="ORF">FCM35_KLT09652</name>
</gene>
<comment type="subcellular location">
    <subcellularLocation>
        <location evidence="1">Membrane</location>
        <topology evidence="1">Single-pass membrane protein</topology>
    </subcellularLocation>
</comment>
<evidence type="ECO:0000256" key="5">
    <source>
        <dbReference type="ARBA" id="ARBA00022692"/>
    </source>
</evidence>
<evidence type="ECO:0000256" key="6">
    <source>
        <dbReference type="ARBA" id="ARBA00022729"/>
    </source>
</evidence>
<keyword evidence="17" id="KW-0675">Receptor</keyword>
<evidence type="ECO:0000256" key="1">
    <source>
        <dbReference type="ARBA" id="ARBA00004167"/>
    </source>
</evidence>
<evidence type="ECO:0000256" key="15">
    <source>
        <dbReference type="RuleBase" id="RU000304"/>
    </source>
</evidence>
<evidence type="ECO:0000256" key="14">
    <source>
        <dbReference type="PROSITE-ProRule" id="PRU10141"/>
    </source>
</evidence>
<feature type="domain" description="Protein kinase" evidence="16">
    <location>
        <begin position="51"/>
        <end position="285"/>
    </location>
</feature>
<evidence type="ECO:0000256" key="4">
    <source>
        <dbReference type="ARBA" id="ARBA00022679"/>
    </source>
</evidence>
<dbReference type="FunFam" id="1.10.510.10:FF:001023">
    <property type="entry name" value="Os07g0541700 protein"/>
    <property type="match status" value="1"/>
</dbReference>
<name>A0A833RU79_9POAL</name>
<comment type="catalytic activity">
    <reaction evidence="13">
        <text>L-seryl-[protein] + ATP = O-phospho-L-seryl-[protein] + ADP + H(+)</text>
        <dbReference type="Rhea" id="RHEA:17989"/>
        <dbReference type="Rhea" id="RHEA-COMP:9863"/>
        <dbReference type="Rhea" id="RHEA-COMP:11604"/>
        <dbReference type="ChEBI" id="CHEBI:15378"/>
        <dbReference type="ChEBI" id="CHEBI:29999"/>
        <dbReference type="ChEBI" id="CHEBI:30616"/>
        <dbReference type="ChEBI" id="CHEBI:83421"/>
        <dbReference type="ChEBI" id="CHEBI:456216"/>
        <dbReference type="EC" id="2.7.11.1"/>
    </reaction>
</comment>
<evidence type="ECO:0000256" key="9">
    <source>
        <dbReference type="ARBA" id="ARBA00022840"/>
    </source>
</evidence>
<keyword evidence="11" id="KW-0472">Membrane</keyword>